<reference evidence="3 4" key="1">
    <citation type="journal article" date="2020" name="Nat. Food">
        <title>A phased Vanilla planifolia genome enables genetic improvement of flavour and production.</title>
        <authorList>
            <person name="Hasing T."/>
            <person name="Tang H."/>
            <person name="Brym M."/>
            <person name="Khazi F."/>
            <person name="Huang T."/>
            <person name="Chambers A.H."/>
        </authorList>
    </citation>
    <scope>NUCLEOTIDE SEQUENCE [LARGE SCALE GENOMIC DNA]</scope>
    <source>
        <tissue evidence="1">Leaf</tissue>
    </source>
</reference>
<evidence type="ECO:0000313" key="1">
    <source>
        <dbReference type="EMBL" id="KAG0488941.1"/>
    </source>
</evidence>
<organism evidence="1 3">
    <name type="scientific">Vanilla planifolia</name>
    <name type="common">Vanilla</name>
    <dbReference type="NCBI Taxonomy" id="51239"/>
    <lineage>
        <taxon>Eukaryota</taxon>
        <taxon>Viridiplantae</taxon>
        <taxon>Streptophyta</taxon>
        <taxon>Embryophyta</taxon>
        <taxon>Tracheophyta</taxon>
        <taxon>Spermatophyta</taxon>
        <taxon>Magnoliopsida</taxon>
        <taxon>Liliopsida</taxon>
        <taxon>Asparagales</taxon>
        <taxon>Orchidaceae</taxon>
        <taxon>Vanilloideae</taxon>
        <taxon>Vanilleae</taxon>
        <taxon>Vanilla</taxon>
    </lineage>
</organism>
<proteinExistence type="predicted"/>
<evidence type="ECO:0000313" key="3">
    <source>
        <dbReference type="Proteomes" id="UP000636800"/>
    </source>
</evidence>
<dbReference type="Proteomes" id="UP000639772">
    <property type="component" value="Chromosome 3"/>
</dbReference>
<accession>A0A835RH17</accession>
<evidence type="ECO:0000313" key="2">
    <source>
        <dbReference type="EMBL" id="KAG0490665.1"/>
    </source>
</evidence>
<dbReference type="Proteomes" id="UP000636800">
    <property type="component" value="Chromosome 3"/>
</dbReference>
<name>A0A835RH17_VANPL</name>
<protein>
    <submittedName>
        <fullName evidence="1">Uncharacterized protein</fullName>
    </submittedName>
</protein>
<keyword evidence="3" id="KW-1185">Reference proteome</keyword>
<dbReference type="AlphaFoldDB" id="A0A835RH17"/>
<dbReference type="EMBL" id="JADCNL010000003">
    <property type="protein sequence ID" value="KAG0488941.1"/>
    <property type="molecule type" value="Genomic_DNA"/>
</dbReference>
<dbReference type="EMBL" id="JADCNM010000003">
    <property type="protein sequence ID" value="KAG0490665.1"/>
    <property type="molecule type" value="Genomic_DNA"/>
</dbReference>
<gene>
    <name evidence="2" type="ORF">HPP92_007528</name>
    <name evidence="1" type="ORF">HPP92_007752</name>
</gene>
<comment type="caution">
    <text evidence="1">The sequence shown here is derived from an EMBL/GenBank/DDBJ whole genome shotgun (WGS) entry which is preliminary data.</text>
</comment>
<sequence>MEDGENPTAALVIAELAAEKPKRCHRVRPTKFARATGDGVDSTRRGKGVVSKLVAVGGAMVEAMAEPDREARRMRARERKAR</sequence>
<evidence type="ECO:0000313" key="4">
    <source>
        <dbReference type="Proteomes" id="UP000639772"/>
    </source>
</evidence>